<gene>
    <name evidence="2" type="ORF">H9637_11875</name>
</gene>
<proteinExistence type="predicted"/>
<evidence type="ECO:0000313" key="2">
    <source>
        <dbReference type="EMBL" id="MBD8047732.1"/>
    </source>
</evidence>
<keyword evidence="3" id="KW-1185">Reference proteome</keyword>
<dbReference type="RefSeq" id="WP_191740691.1">
    <property type="nucleotide sequence ID" value="NZ_JACSQB010000093.1"/>
</dbReference>
<dbReference type="GO" id="GO:0016787">
    <property type="term" value="F:hydrolase activity"/>
    <property type="evidence" value="ECO:0007669"/>
    <property type="project" value="UniProtKB-KW"/>
</dbReference>
<dbReference type="EMBL" id="JACSQB010000093">
    <property type="protein sequence ID" value="MBD8047732.1"/>
    <property type="molecule type" value="Genomic_DNA"/>
</dbReference>
<evidence type="ECO:0000259" key="1">
    <source>
        <dbReference type="PROSITE" id="PS50263"/>
    </source>
</evidence>
<feature type="domain" description="CN hydrolase" evidence="1">
    <location>
        <begin position="1"/>
        <end position="237"/>
    </location>
</feature>
<dbReference type="PROSITE" id="PS50263">
    <property type="entry name" value="CN_HYDROLASE"/>
    <property type="match status" value="1"/>
</dbReference>
<organism evidence="2 3">
    <name type="scientific">Clostridium faecium</name>
    <dbReference type="NCBI Taxonomy" id="2762223"/>
    <lineage>
        <taxon>Bacteria</taxon>
        <taxon>Bacillati</taxon>
        <taxon>Bacillota</taxon>
        <taxon>Clostridia</taxon>
        <taxon>Eubacteriales</taxon>
        <taxon>Clostridiaceae</taxon>
        <taxon>Clostridium</taxon>
    </lineage>
</organism>
<dbReference type="Pfam" id="PF00795">
    <property type="entry name" value="CN_hydrolase"/>
    <property type="match status" value="1"/>
</dbReference>
<name>A0ABR8YTZ1_9CLOT</name>
<dbReference type="InterPro" id="IPR036526">
    <property type="entry name" value="C-N_Hydrolase_sf"/>
</dbReference>
<evidence type="ECO:0000313" key="3">
    <source>
        <dbReference type="Proteomes" id="UP000627166"/>
    </source>
</evidence>
<dbReference type="SUPFAM" id="SSF56317">
    <property type="entry name" value="Carbon-nitrogen hydrolase"/>
    <property type="match status" value="1"/>
</dbReference>
<comment type="caution">
    <text evidence="2">The sequence shown here is derived from an EMBL/GenBank/DDBJ whole genome shotgun (WGS) entry which is preliminary data.</text>
</comment>
<protein>
    <submittedName>
        <fullName evidence="2">Carbon-nitrogen family hydrolase</fullName>
    </submittedName>
</protein>
<dbReference type="Gene3D" id="3.60.110.10">
    <property type="entry name" value="Carbon-nitrogen hydrolase"/>
    <property type="match status" value="1"/>
</dbReference>
<dbReference type="InterPro" id="IPR052737">
    <property type="entry name" value="Omega-amidase_YafV"/>
</dbReference>
<dbReference type="Proteomes" id="UP000627166">
    <property type="component" value="Unassembled WGS sequence"/>
</dbReference>
<dbReference type="InterPro" id="IPR003010">
    <property type="entry name" value="C-N_Hydrolase"/>
</dbReference>
<keyword evidence="2" id="KW-0378">Hydrolase</keyword>
<sequence length="266" mass="30813">MRLALAQIDMVWEEKEKNLKLCEAFIRKSKTKSIDLILFPEMTLTGFTMNVEEFGEDDNFSLNKMKFYAKKYNIAIGFGHIEKFFLDNKIMGKNIYSIISNNGEVLINYNKIHPFSFGDESLHYLSGEEIHTCNINNIAITPFICYDLRFPEIFQIASKNSHLITVAANWPESRIDHFKTLIKARAIENQCYIAGVNRVGKGNELTYNGFSMIVDPLGKEINSLEDTEGLVIGEIDEKFVNEVRKNFKVKNDRKEELYLKLFKDMF</sequence>
<accession>A0ABR8YTZ1</accession>
<reference evidence="2 3" key="1">
    <citation type="submission" date="2020-08" db="EMBL/GenBank/DDBJ databases">
        <title>A Genomic Blueprint of the Chicken Gut Microbiome.</title>
        <authorList>
            <person name="Gilroy R."/>
            <person name="Ravi A."/>
            <person name="Getino M."/>
            <person name="Pursley I."/>
            <person name="Horton D.L."/>
            <person name="Alikhan N.-F."/>
            <person name="Baker D."/>
            <person name="Gharbi K."/>
            <person name="Hall N."/>
            <person name="Watson M."/>
            <person name="Adriaenssens E.M."/>
            <person name="Foster-Nyarko E."/>
            <person name="Jarju S."/>
            <person name="Secka A."/>
            <person name="Antonio M."/>
            <person name="Oren A."/>
            <person name="Chaudhuri R."/>
            <person name="La Ragione R.M."/>
            <person name="Hildebrand F."/>
            <person name="Pallen M.J."/>
        </authorList>
    </citation>
    <scope>NUCLEOTIDE SEQUENCE [LARGE SCALE GENOMIC DNA]</scope>
    <source>
        <strain evidence="2 3">N37</strain>
    </source>
</reference>
<dbReference type="PANTHER" id="PTHR47799:SF1">
    <property type="entry name" value="OMEGA-AMIDASE YAFV"/>
    <property type="match status" value="1"/>
</dbReference>
<dbReference type="PANTHER" id="PTHR47799">
    <property type="entry name" value="OMEGA-AMIDASE YAFV"/>
    <property type="match status" value="1"/>
</dbReference>